<dbReference type="CDD" id="cd00082">
    <property type="entry name" value="HisKA"/>
    <property type="match status" value="1"/>
</dbReference>
<dbReference type="SUPFAM" id="SSF55874">
    <property type="entry name" value="ATPase domain of HSP90 chaperone/DNA topoisomerase II/histidine kinase"/>
    <property type="match status" value="1"/>
</dbReference>
<dbReference type="FunFam" id="3.30.565.10:FF:000006">
    <property type="entry name" value="Sensor histidine kinase WalK"/>
    <property type="match status" value="1"/>
</dbReference>
<evidence type="ECO:0000313" key="12">
    <source>
        <dbReference type="EMBL" id="OAN53180.1"/>
    </source>
</evidence>
<keyword evidence="5" id="KW-0597">Phosphoprotein</keyword>
<dbReference type="Pfam" id="PF00512">
    <property type="entry name" value="HisKA"/>
    <property type="match status" value="1"/>
</dbReference>
<dbReference type="InterPro" id="IPR004358">
    <property type="entry name" value="Sig_transdc_His_kin-like_C"/>
</dbReference>
<comment type="caution">
    <text evidence="12">The sequence shown here is derived from an EMBL/GenBank/DDBJ whole genome shotgun (WGS) entry which is preliminary data.</text>
</comment>
<dbReference type="InterPro" id="IPR033479">
    <property type="entry name" value="dCache_1"/>
</dbReference>
<evidence type="ECO:0000256" key="10">
    <source>
        <dbReference type="ARBA" id="ARBA00023136"/>
    </source>
</evidence>
<dbReference type="Gene3D" id="3.30.450.20">
    <property type="entry name" value="PAS domain"/>
    <property type="match status" value="2"/>
</dbReference>
<dbReference type="GO" id="GO:0000155">
    <property type="term" value="F:phosphorelay sensor kinase activity"/>
    <property type="evidence" value="ECO:0007669"/>
    <property type="project" value="InterPro"/>
</dbReference>
<name>A0A178MW24_9PROT</name>
<dbReference type="InterPro" id="IPR005467">
    <property type="entry name" value="His_kinase_dom"/>
</dbReference>
<dbReference type="CDD" id="cd16922">
    <property type="entry name" value="HATPase_EvgS-ArcB-TorS-like"/>
    <property type="match status" value="1"/>
</dbReference>
<dbReference type="Gene3D" id="3.30.565.10">
    <property type="entry name" value="Histidine kinase-like ATPase, C-terminal domain"/>
    <property type="match status" value="1"/>
</dbReference>
<dbReference type="Proteomes" id="UP000078428">
    <property type="component" value="Unassembled WGS sequence"/>
</dbReference>
<dbReference type="InterPro" id="IPR036890">
    <property type="entry name" value="HATPase_C_sf"/>
</dbReference>
<dbReference type="SUPFAM" id="SSF47384">
    <property type="entry name" value="Homodimeric domain of signal transducing histidine kinase"/>
    <property type="match status" value="1"/>
</dbReference>
<feature type="domain" description="Histidine kinase" evidence="11">
    <location>
        <begin position="320"/>
        <end position="538"/>
    </location>
</feature>
<evidence type="ECO:0000259" key="11">
    <source>
        <dbReference type="PROSITE" id="PS50109"/>
    </source>
</evidence>
<keyword evidence="10" id="KW-0472">Membrane</keyword>
<dbReference type="AlphaFoldDB" id="A0A178MW24"/>
<dbReference type="PRINTS" id="PR00344">
    <property type="entry name" value="BCTRLSENSOR"/>
</dbReference>
<organism evidence="12 13">
    <name type="scientific">Paramagnetospirillum marisnigri</name>
    <dbReference type="NCBI Taxonomy" id="1285242"/>
    <lineage>
        <taxon>Bacteria</taxon>
        <taxon>Pseudomonadati</taxon>
        <taxon>Pseudomonadota</taxon>
        <taxon>Alphaproteobacteria</taxon>
        <taxon>Rhodospirillales</taxon>
        <taxon>Magnetospirillaceae</taxon>
        <taxon>Paramagnetospirillum</taxon>
    </lineage>
</organism>
<dbReference type="Pfam" id="PF02518">
    <property type="entry name" value="HATPase_c"/>
    <property type="match status" value="1"/>
</dbReference>
<evidence type="ECO:0000256" key="3">
    <source>
        <dbReference type="ARBA" id="ARBA00012438"/>
    </source>
</evidence>
<gene>
    <name evidence="12" type="ORF">A6A04_14605</name>
</gene>
<keyword evidence="6" id="KW-0808">Transferase</keyword>
<protein>
    <recommendedName>
        <fullName evidence="3">histidine kinase</fullName>
        <ecNumber evidence="3">2.7.13.3</ecNumber>
    </recommendedName>
</protein>
<keyword evidence="7" id="KW-0812">Transmembrane</keyword>
<dbReference type="Gene3D" id="1.10.287.130">
    <property type="match status" value="1"/>
</dbReference>
<dbReference type="CDD" id="cd12915">
    <property type="entry name" value="PDC2_DGC_like"/>
    <property type="match status" value="1"/>
</dbReference>
<dbReference type="CDD" id="cd12914">
    <property type="entry name" value="PDC1_DGC_like"/>
    <property type="match status" value="1"/>
</dbReference>
<dbReference type="InterPro" id="IPR003661">
    <property type="entry name" value="HisK_dim/P_dom"/>
</dbReference>
<keyword evidence="13" id="KW-1185">Reference proteome</keyword>
<keyword evidence="9" id="KW-1133">Transmembrane helix</keyword>
<sequence length="538" mass="58751">MVLSLDIGVATVLWKLRADAMAEATRATETASKLVEAYAEHSIGVIDRMMYGVLETVGLYPLSLQPGNPELSRILVRRKTVTPKLDFIRFTNADGIAINGSDSLAPETLGMSGASYFRRHRETPGDKVLLSPPVFSPVSNSWVIPLSRRLSDRDGQFIGVVVAAMSSDALSSFYKTIDLGPGGEVIVVNADDLVLASSDPEKFWVGRMILPVNQTRMVTGETSIRPSPADGLDHLVSFRILKNYPVAVLVTMLTDTIYASWEERTRWTVLITLLTNLVILLGAFRLQQVSNRQHRTLAGLMAALERAEAANRAKSQFLANMSHELRTPLNAVLGFSEGMLQGLGGPLGDSHRGYVDDIHHAGQHLLATVNQVLDMARLERGARQLSLRPVDLAPILTRLCRRWRTQRASITLTLTIQRDLPMVQADPDGLETILSSILDNAFKFTAEGGAVSVAAVESSPHQVRITVSDTGIGIPEDDLERVTHPFQQLDNSDTRRYQGVGLGLPISRALAELHCGTLTILSRDGEGTTVEITLPKSD</sequence>
<dbReference type="SMART" id="SM00387">
    <property type="entry name" value="HATPase_c"/>
    <property type="match status" value="1"/>
</dbReference>
<evidence type="ECO:0000256" key="7">
    <source>
        <dbReference type="ARBA" id="ARBA00022692"/>
    </source>
</evidence>
<dbReference type="PANTHER" id="PTHR43047">
    <property type="entry name" value="TWO-COMPONENT HISTIDINE PROTEIN KINASE"/>
    <property type="match status" value="1"/>
</dbReference>
<evidence type="ECO:0000256" key="2">
    <source>
        <dbReference type="ARBA" id="ARBA00004651"/>
    </source>
</evidence>
<dbReference type="InterPro" id="IPR003594">
    <property type="entry name" value="HATPase_dom"/>
</dbReference>
<evidence type="ECO:0000256" key="8">
    <source>
        <dbReference type="ARBA" id="ARBA00022777"/>
    </source>
</evidence>
<reference evidence="12 13" key="1">
    <citation type="submission" date="2016-04" db="EMBL/GenBank/DDBJ databases">
        <title>Draft genome sequence of freshwater magnetotactic bacteria Magnetospirillum marisnigri SP-1 and Magnetospirillum moscoviense BB-1.</title>
        <authorList>
            <person name="Koziaeva V."/>
            <person name="Dziuba M.V."/>
            <person name="Ivanov T.M."/>
            <person name="Kuznetsov B."/>
            <person name="Grouzdev D.S."/>
        </authorList>
    </citation>
    <scope>NUCLEOTIDE SEQUENCE [LARGE SCALE GENOMIC DNA]</scope>
    <source>
        <strain evidence="12 13">SP-1</strain>
    </source>
</reference>
<accession>A0A178MW24</accession>
<evidence type="ECO:0000256" key="4">
    <source>
        <dbReference type="ARBA" id="ARBA00022475"/>
    </source>
</evidence>
<evidence type="ECO:0000256" key="9">
    <source>
        <dbReference type="ARBA" id="ARBA00022989"/>
    </source>
</evidence>
<evidence type="ECO:0000256" key="1">
    <source>
        <dbReference type="ARBA" id="ARBA00000085"/>
    </source>
</evidence>
<dbReference type="EC" id="2.7.13.3" evidence="3"/>
<keyword evidence="4" id="KW-1003">Cell membrane</keyword>
<evidence type="ECO:0000313" key="13">
    <source>
        <dbReference type="Proteomes" id="UP000078428"/>
    </source>
</evidence>
<dbReference type="STRING" id="1285242.A6A04_14605"/>
<evidence type="ECO:0000256" key="6">
    <source>
        <dbReference type="ARBA" id="ARBA00022679"/>
    </source>
</evidence>
<comment type="subcellular location">
    <subcellularLocation>
        <location evidence="2">Cell membrane</location>
        <topology evidence="2">Multi-pass membrane protein</topology>
    </subcellularLocation>
</comment>
<evidence type="ECO:0000256" key="5">
    <source>
        <dbReference type="ARBA" id="ARBA00022553"/>
    </source>
</evidence>
<dbReference type="SMART" id="SM00388">
    <property type="entry name" value="HisKA"/>
    <property type="match status" value="1"/>
</dbReference>
<keyword evidence="8" id="KW-0418">Kinase</keyword>
<dbReference type="GO" id="GO:0005886">
    <property type="term" value="C:plasma membrane"/>
    <property type="evidence" value="ECO:0007669"/>
    <property type="project" value="UniProtKB-SubCell"/>
</dbReference>
<dbReference type="PROSITE" id="PS50109">
    <property type="entry name" value="HIS_KIN"/>
    <property type="match status" value="1"/>
</dbReference>
<proteinExistence type="predicted"/>
<dbReference type="InterPro" id="IPR036097">
    <property type="entry name" value="HisK_dim/P_sf"/>
</dbReference>
<dbReference type="EMBL" id="LWQT01000040">
    <property type="protein sequence ID" value="OAN53180.1"/>
    <property type="molecule type" value="Genomic_DNA"/>
</dbReference>
<comment type="catalytic activity">
    <reaction evidence="1">
        <text>ATP + protein L-histidine = ADP + protein N-phospho-L-histidine.</text>
        <dbReference type="EC" id="2.7.13.3"/>
    </reaction>
</comment>
<dbReference type="Pfam" id="PF02743">
    <property type="entry name" value="dCache_1"/>
    <property type="match status" value="1"/>
</dbReference>